<dbReference type="GO" id="GO:0019722">
    <property type="term" value="P:calcium-mediated signaling"/>
    <property type="evidence" value="ECO:0007669"/>
    <property type="project" value="TreeGrafter"/>
</dbReference>
<evidence type="ECO:0000259" key="15">
    <source>
        <dbReference type="PROSITE" id="PS50262"/>
    </source>
</evidence>
<feature type="transmembrane region" description="Helical" evidence="14">
    <location>
        <begin position="151"/>
        <end position="173"/>
    </location>
</feature>
<keyword evidence="10" id="KW-0325">Glycoprotein</keyword>
<dbReference type="Ensembl" id="ENSGMOT00000001226.2">
    <property type="protein sequence ID" value="ENSGMOP00000056318.1"/>
    <property type="gene ID" value="ENSGMOG00000001150.2"/>
</dbReference>
<feature type="transmembrane region" description="Helical" evidence="14">
    <location>
        <begin position="42"/>
        <end position="63"/>
    </location>
</feature>
<keyword evidence="5 14" id="KW-1133">Transmembrane helix</keyword>
<evidence type="ECO:0000256" key="2">
    <source>
        <dbReference type="ARBA" id="ARBA00021062"/>
    </source>
</evidence>
<dbReference type="InterPro" id="IPR001186">
    <property type="entry name" value="Brdyknn_1_rcpt"/>
</dbReference>
<keyword evidence="3" id="KW-1003">Cell membrane</keyword>
<dbReference type="Proteomes" id="UP000694546">
    <property type="component" value="Chromosome 5"/>
</dbReference>
<dbReference type="InterPro" id="IPR017452">
    <property type="entry name" value="GPCR_Rhodpsn_7TM"/>
</dbReference>
<comment type="function">
    <text evidence="12">This is a receptor for bradykinin. Could be a factor in chronic pain and inflammation.</text>
</comment>
<dbReference type="GO" id="GO:0060326">
    <property type="term" value="P:cell chemotaxis"/>
    <property type="evidence" value="ECO:0007669"/>
    <property type="project" value="TreeGrafter"/>
</dbReference>
<evidence type="ECO:0000256" key="11">
    <source>
        <dbReference type="ARBA" id="ARBA00023224"/>
    </source>
</evidence>
<name>A0A8C5C6X5_GADMO</name>
<feature type="transmembrane region" description="Helical" evidence="14">
    <location>
        <begin position="288"/>
        <end position="310"/>
    </location>
</feature>
<dbReference type="GO" id="GO:0009897">
    <property type="term" value="C:external side of plasma membrane"/>
    <property type="evidence" value="ECO:0007669"/>
    <property type="project" value="TreeGrafter"/>
</dbReference>
<feature type="transmembrane region" description="Helical" evidence="14">
    <location>
        <begin position="116"/>
        <end position="139"/>
    </location>
</feature>
<proteinExistence type="inferred from homology"/>
<dbReference type="GO" id="GO:0006954">
    <property type="term" value="P:inflammatory response"/>
    <property type="evidence" value="ECO:0007669"/>
    <property type="project" value="InterPro"/>
</dbReference>
<feature type="transmembrane region" description="Helical" evidence="14">
    <location>
        <begin position="247"/>
        <end position="268"/>
    </location>
</feature>
<reference evidence="16" key="1">
    <citation type="submission" date="2025-08" db="UniProtKB">
        <authorList>
            <consortium name="Ensembl"/>
        </authorList>
    </citation>
    <scope>IDENTIFICATION</scope>
</reference>
<dbReference type="OMA" id="WAMYILN"/>
<dbReference type="SUPFAM" id="SSF81321">
    <property type="entry name" value="Family A G protein-coupled receptor-like"/>
    <property type="match status" value="1"/>
</dbReference>
<dbReference type="PRINTS" id="PR00425">
    <property type="entry name" value="BRADYKININR"/>
</dbReference>
<dbReference type="PRINTS" id="PR00993">
    <property type="entry name" value="BRADYKINNB1R"/>
</dbReference>
<keyword evidence="17" id="KW-1185">Reference proteome</keyword>
<comment type="similarity">
    <text evidence="13">Belongs to the G-protein coupled receptor 1 family.</text>
</comment>
<keyword evidence="8" id="KW-1015">Disulfide bond</keyword>
<dbReference type="Gene3D" id="1.20.1070.10">
    <property type="entry name" value="Rhodopsin 7-helix transmembrane proteins"/>
    <property type="match status" value="1"/>
</dbReference>
<feature type="domain" description="G-protein coupled receptors family 1 profile" evidence="15">
    <location>
        <begin position="53"/>
        <end position="308"/>
    </location>
</feature>
<evidence type="ECO:0000256" key="10">
    <source>
        <dbReference type="ARBA" id="ARBA00023180"/>
    </source>
</evidence>
<evidence type="ECO:0000256" key="13">
    <source>
        <dbReference type="RuleBase" id="RU000688"/>
    </source>
</evidence>
<organism evidence="16 17">
    <name type="scientific">Gadus morhua</name>
    <name type="common">Atlantic cod</name>
    <dbReference type="NCBI Taxonomy" id="8049"/>
    <lineage>
        <taxon>Eukaryota</taxon>
        <taxon>Metazoa</taxon>
        <taxon>Chordata</taxon>
        <taxon>Craniata</taxon>
        <taxon>Vertebrata</taxon>
        <taxon>Euteleostomi</taxon>
        <taxon>Actinopterygii</taxon>
        <taxon>Neopterygii</taxon>
        <taxon>Teleostei</taxon>
        <taxon>Neoteleostei</taxon>
        <taxon>Acanthomorphata</taxon>
        <taxon>Zeiogadaria</taxon>
        <taxon>Gadariae</taxon>
        <taxon>Gadiformes</taxon>
        <taxon>Gadoidei</taxon>
        <taxon>Gadidae</taxon>
        <taxon>Gadus</taxon>
    </lineage>
</organism>
<keyword evidence="7 14" id="KW-0472">Membrane</keyword>
<dbReference type="GO" id="GO:0019957">
    <property type="term" value="F:C-C chemokine binding"/>
    <property type="evidence" value="ECO:0007669"/>
    <property type="project" value="TreeGrafter"/>
</dbReference>
<evidence type="ECO:0000256" key="7">
    <source>
        <dbReference type="ARBA" id="ARBA00023136"/>
    </source>
</evidence>
<evidence type="ECO:0000256" key="8">
    <source>
        <dbReference type="ARBA" id="ARBA00023157"/>
    </source>
</evidence>
<keyword evidence="4 13" id="KW-0812">Transmembrane</keyword>
<dbReference type="PROSITE" id="PS50262">
    <property type="entry name" value="G_PROTEIN_RECEP_F1_2"/>
    <property type="match status" value="1"/>
</dbReference>
<evidence type="ECO:0000256" key="14">
    <source>
        <dbReference type="SAM" id="Phobius"/>
    </source>
</evidence>
<dbReference type="InterPro" id="IPR050119">
    <property type="entry name" value="CCR1-9-like"/>
</dbReference>
<dbReference type="PANTHER" id="PTHR10489">
    <property type="entry name" value="CELL ADHESION MOLECULE"/>
    <property type="match status" value="1"/>
</dbReference>
<gene>
    <name evidence="16" type="primary">BDKRB1</name>
    <name evidence="16" type="synonym">bdkrb1</name>
</gene>
<evidence type="ECO:0000256" key="1">
    <source>
        <dbReference type="ARBA" id="ARBA00004651"/>
    </source>
</evidence>
<evidence type="ECO:0000256" key="12">
    <source>
        <dbReference type="ARBA" id="ARBA00025112"/>
    </source>
</evidence>
<reference evidence="16" key="2">
    <citation type="submission" date="2025-09" db="UniProtKB">
        <authorList>
            <consortium name="Ensembl"/>
        </authorList>
    </citation>
    <scope>IDENTIFICATION</scope>
</reference>
<comment type="subcellular location">
    <subcellularLocation>
        <location evidence="1">Cell membrane</location>
        <topology evidence="1">Multi-pass membrane protein</topology>
    </subcellularLocation>
</comment>
<dbReference type="OrthoDB" id="6076970at2759"/>
<evidence type="ECO:0000313" key="16">
    <source>
        <dbReference type="Ensembl" id="ENSGMOP00000056318.1"/>
    </source>
</evidence>
<evidence type="ECO:0000256" key="6">
    <source>
        <dbReference type="ARBA" id="ARBA00023040"/>
    </source>
</evidence>
<accession>A0A8C5C6X5</accession>
<feature type="transmembrane region" description="Helical" evidence="14">
    <location>
        <begin position="202"/>
        <end position="227"/>
    </location>
</feature>
<evidence type="ECO:0000256" key="4">
    <source>
        <dbReference type="ARBA" id="ARBA00022692"/>
    </source>
</evidence>
<evidence type="ECO:0000256" key="3">
    <source>
        <dbReference type="ARBA" id="ARBA00022475"/>
    </source>
</evidence>
<dbReference type="GO" id="GO:0007204">
    <property type="term" value="P:positive regulation of cytosolic calcium ion concentration"/>
    <property type="evidence" value="ECO:0007669"/>
    <property type="project" value="TreeGrafter"/>
</dbReference>
<keyword evidence="9 13" id="KW-0675">Receptor</keyword>
<dbReference type="Pfam" id="PF00001">
    <property type="entry name" value="7tm_1"/>
    <property type="match status" value="1"/>
</dbReference>
<sequence>MDPIDVSMTMVWSENSNSSVPPNTTDVVDQGWILVQNIIPPYIFTLCALGLLGNSFVLLVYLFQKDRLNVPEIFLGNLALADFALLTCLPFSAMNIRNNFNWPYGEALCKIVNSSVIVNFYTSIYIIATISIDRYLALARTMQTRWLRRTLYAKVMCAAMWILGILMSTPSLVYRTVTYVEELGTISCILGYGPAWQLSHQIMMNVLGFVSPVLIIVLSSSAVIRALYRRRKGACAYEGSDRKATTLVYAVTILFLLCWGPFHLFTFLDTLCELELLDETKWGHALDIGHQVSVYLAFLNSVLNPALYVFSGQYFRKKLRAIFRKAKPENRRGSDMSLYQRSVISTYINRTEQTKL</sequence>
<dbReference type="GO" id="GO:0009612">
    <property type="term" value="P:response to mechanical stimulus"/>
    <property type="evidence" value="ECO:0007669"/>
    <property type="project" value="InterPro"/>
</dbReference>
<dbReference type="PANTHER" id="PTHR10489:SF957">
    <property type="entry name" value="B2 BRADYKININ RECEPTOR"/>
    <property type="match status" value="1"/>
</dbReference>
<dbReference type="GO" id="GO:0004947">
    <property type="term" value="F:bradykinin receptor activity"/>
    <property type="evidence" value="ECO:0007669"/>
    <property type="project" value="Ensembl"/>
</dbReference>
<dbReference type="GO" id="GO:0016493">
    <property type="term" value="F:C-C chemokine receptor activity"/>
    <property type="evidence" value="ECO:0007669"/>
    <property type="project" value="TreeGrafter"/>
</dbReference>
<keyword evidence="6 13" id="KW-0297">G-protein coupled receptor</keyword>
<dbReference type="InterPro" id="IPR000276">
    <property type="entry name" value="GPCR_Rhodpsn"/>
</dbReference>
<protein>
    <recommendedName>
        <fullName evidence="2">B1 bradykinin receptor</fullName>
    </recommendedName>
</protein>
<feature type="transmembrane region" description="Helical" evidence="14">
    <location>
        <begin position="75"/>
        <end position="96"/>
    </location>
</feature>
<dbReference type="AlphaFoldDB" id="A0A8C5C6X5"/>
<dbReference type="InterPro" id="IPR000496">
    <property type="entry name" value="Brdyknn_rcpt"/>
</dbReference>
<keyword evidence="11 13" id="KW-0807">Transducer</keyword>
<evidence type="ECO:0000256" key="5">
    <source>
        <dbReference type="ARBA" id="ARBA00022989"/>
    </source>
</evidence>
<dbReference type="PROSITE" id="PS00237">
    <property type="entry name" value="G_PROTEIN_RECEP_F1_1"/>
    <property type="match status" value="1"/>
</dbReference>
<dbReference type="PRINTS" id="PR00237">
    <property type="entry name" value="GPCRRHODOPSN"/>
</dbReference>
<evidence type="ECO:0000256" key="9">
    <source>
        <dbReference type="ARBA" id="ARBA00023170"/>
    </source>
</evidence>
<dbReference type="GO" id="GO:0006955">
    <property type="term" value="P:immune response"/>
    <property type="evidence" value="ECO:0007669"/>
    <property type="project" value="TreeGrafter"/>
</dbReference>
<evidence type="ECO:0000313" key="17">
    <source>
        <dbReference type="Proteomes" id="UP000694546"/>
    </source>
</evidence>
<dbReference type="GeneTree" id="ENSGT01130000278308"/>